<name>A0A427XYN3_9TREE</name>
<evidence type="ECO:0000256" key="1">
    <source>
        <dbReference type="SAM" id="MobiDB-lite"/>
    </source>
</evidence>
<feature type="region of interest" description="Disordered" evidence="1">
    <location>
        <begin position="1"/>
        <end position="21"/>
    </location>
</feature>
<protein>
    <submittedName>
        <fullName evidence="2">Uncharacterized protein</fullName>
    </submittedName>
</protein>
<sequence>MSSSDSEQWTNNSDTFEDIAGDRWPLRDPKLAGRDHIAFGLSLQPIASVRPGIFLTIDGSTVSYDSDGVRHVQTGSDWRTWVDPLREVTAGSLASLHIPSAHINHDALAREELSQQDGDTYEEGGSVLNRELCEGTVRMSHRILELANDFSRSGTSYDYEVLNCIFVFLKDSTHRGTWSDMCGPAGSHTNERRRIRYDYTDLQGSHIVTVQQPGALDDLDDADQPDGEFLTISVDEAGLKSLVAHVLAASVGKLIRATDSVAPEQRRGRPLSVKACGDLRESLVHFLGQDTEQSEGETATPVRFCYYTKYE</sequence>
<feature type="compositionally biased region" description="Polar residues" evidence="1">
    <location>
        <begin position="1"/>
        <end position="14"/>
    </location>
</feature>
<comment type="caution">
    <text evidence="2">The sequence shown here is derived from an EMBL/GenBank/DDBJ whole genome shotgun (WGS) entry which is preliminary data.</text>
</comment>
<proteinExistence type="predicted"/>
<evidence type="ECO:0000313" key="3">
    <source>
        <dbReference type="Proteomes" id="UP000279259"/>
    </source>
</evidence>
<gene>
    <name evidence="2" type="ORF">EHS25_005151</name>
</gene>
<dbReference type="EMBL" id="RSCD01000022">
    <property type="protein sequence ID" value="RSH83907.1"/>
    <property type="molecule type" value="Genomic_DNA"/>
</dbReference>
<evidence type="ECO:0000313" key="2">
    <source>
        <dbReference type="EMBL" id="RSH83907.1"/>
    </source>
</evidence>
<dbReference type="Proteomes" id="UP000279259">
    <property type="component" value="Unassembled WGS sequence"/>
</dbReference>
<organism evidence="2 3">
    <name type="scientific">Saitozyma podzolica</name>
    <dbReference type="NCBI Taxonomy" id="1890683"/>
    <lineage>
        <taxon>Eukaryota</taxon>
        <taxon>Fungi</taxon>
        <taxon>Dikarya</taxon>
        <taxon>Basidiomycota</taxon>
        <taxon>Agaricomycotina</taxon>
        <taxon>Tremellomycetes</taxon>
        <taxon>Tremellales</taxon>
        <taxon>Trimorphomycetaceae</taxon>
        <taxon>Saitozyma</taxon>
    </lineage>
</organism>
<dbReference type="AlphaFoldDB" id="A0A427XYN3"/>
<keyword evidence="3" id="KW-1185">Reference proteome</keyword>
<reference evidence="2 3" key="1">
    <citation type="submission" date="2018-11" db="EMBL/GenBank/DDBJ databases">
        <title>Genome sequence of Saitozyma podzolica DSM 27192.</title>
        <authorList>
            <person name="Aliyu H."/>
            <person name="Gorte O."/>
            <person name="Ochsenreither K."/>
        </authorList>
    </citation>
    <scope>NUCLEOTIDE SEQUENCE [LARGE SCALE GENOMIC DNA]</scope>
    <source>
        <strain evidence="2 3">DSM 27192</strain>
    </source>
</reference>
<accession>A0A427XYN3</accession>